<keyword evidence="3 6" id="KW-0812">Transmembrane</keyword>
<feature type="transmembrane region" description="Helical" evidence="6">
    <location>
        <begin position="193"/>
        <end position="215"/>
    </location>
</feature>
<feature type="transmembrane region" description="Helical" evidence="6">
    <location>
        <begin position="99"/>
        <end position="118"/>
    </location>
</feature>
<feature type="transmembrane region" description="Helical" evidence="6">
    <location>
        <begin position="282"/>
        <end position="299"/>
    </location>
</feature>
<proteinExistence type="inferred from homology"/>
<dbReference type="GO" id="GO:0016020">
    <property type="term" value="C:membrane"/>
    <property type="evidence" value="ECO:0007669"/>
    <property type="project" value="UniProtKB-SubCell"/>
</dbReference>
<feature type="domain" description="EamA" evidence="7">
    <location>
        <begin position="12"/>
        <end position="143"/>
    </location>
</feature>
<comment type="subcellular location">
    <subcellularLocation>
        <location evidence="1">Membrane</location>
        <topology evidence="1">Multi-pass membrane protein</topology>
    </subcellularLocation>
</comment>
<feature type="transmembrane region" description="Helical" evidence="6">
    <location>
        <begin position="40"/>
        <end position="61"/>
    </location>
</feature>
<dbReference type="AlphaFoldDB" id="A0A328YTH5"/>
<feature type="transmembrane region" description="Helical" evidence="6">
    <location>
        <begin position="259"/>
        <end position="276"/>
    </location>
</feature>
<dbReference type="PANTHER" id="PTHR32322">
    <property type="entry name" value="INNER MEMBRANE TRANSPORTER"/>
    <property type="match status" value="1"/>
</dbReference>
<comment type="caution">
    <text evidence="8">The sequence shown here is derived from an EMBL/GenBank/DDBJ whole genome shotgun (WGS) entry which is preliminary data.</text>
</comment>
<evidence type="ECO:0000259" key="7">
    <source>
        <dbReference type="Pfam" id="PF00892"/>
    </source>
</evidence>
<dbReference type="RefSeq" id="WP_111879637.1">
    <property type="nucleotide sequence ID" value="NZ_QLTA01000038.1"/>
</dbReference>
<dbReference type="EMBL" id="QLTA01000038">
    <property type="protein sequence ID" value="RAR77311.1"/>
    <property type="molecule type" value="Genomic_DNA"/>
</dbReference>
<feature type="transmembrane region" description="Helical" evidence="6">
    <location>
        <begin position="130"/>
        <end position="149"/>
    </location>
</feature>
<organism evidence="8 9">
    <name type="scientific">Paracidovorax anthurii</name>
    <dbReference type="NCBI Taxonomy" id="78229"/>
    <lineage>
        <taxon>Bacteria</taxon>
        <taxon>Pseudomonadati</taxon>
        <taxon>Pseudomonadota</taxon>
        <taxon>Betaproteobacteria</taxon>
        <taxon>Burkholderiales</taxon>
        <taxon>Comamonadaceae</taxon>
        <taxon>Paracidovorax</taxon>
    </lineage>
</organism>
<keyword evidence="4 6" id="KW-1133">Transmembrane helix</keyword>
<feature type="transmembrane region" description="Helical" evidence="6">
    <location>
        <begin position="227"/>
        <end position="247"/>
    </location>
</feature>
<keyword evidence="9" id="KW-1185">Reference proteome</keyword>
<evidence type="ECO:0000256" key="6">
    <source>
        <dbReference type="SAM" id="Phobius"/>
    </source>
</evidence>
<evidence type="ECO:0000256" key="3">
    <source>
        <dbReference type="ARBA" id="ARBA00022692"/>
    </source>
</evidence>
<dbReference type="SUPFAM" id="SSF103481">
    <property type="entry name" value="Multidrug resistance efflux transporter EmrE"/>
    <property type="match status" value="2"/>
</dbReference>
<comment type="similarity">
    <text evidence="2">Belongs to the EamA transporter family.</text>
</comment>
<gene>
    <name evidence="8" type="ORF">AX018_103847</name>
</gene>
<feature type="transmembrane region" description="Helical" evidence="6">
    <location>
        <begin position="161"/>
        <end position="181"/>
    </location>
</feature>
<dbReference type="Pfam" id="PF00892">
    <property type="entry name" value="EamA"/>
    <property type="match status" value="2"/>
</dbReference>
<evidence type="ECO:0000256" key="1">
    <source>
        <dbReference type="ARBA" id="ARBA00004141"/>
    </source>
</evidence>
<dbReference type="InterPro" id="IPR050638">
    <property type="entry name" value="AA-Vitamin_Transporters"/>
</dbReference>
<dbReference type="InterPro" id="IPR000620">
    <property type="entry name" value="EamA_dom"/>
</dbReference>
<dbReference type="PANTHER" id="PTHR32322:SF2">
    <property type="entry name" value="EAMA DOMAIN-CONTAINING PROTEIN"/>
    <property type="match status" value="1"/>
</dbReference>
<evidence type="ECO:0000313" key="8">
    <source>
        <dbReference type="EMBL" id="RAR77311.1"/>
    </source>
</evidence>
<accession>A0A328YTH5</accession>
<feature type="domain" description="EamA" evidence="7">
    <location>
        <begin position="163"/>
        <end position="299"/>
    </location>
</feature>
<protein>
    <submittedName>
        <fullName evidence="8">Threonine/homoserine efflux transporter RhtA</fullName>
    </submittedName>
</protein>
<evidence type="ECO:0000256" key="2">
    <source>
        <dbReference type="ARBA" id="ARBA00007362"/>
    </source>
</evidence>
<keyword evidence="5 6" id="KW-0472">Membrane</keyword>
<dbReference type="InterPro" id="IPR037185">
    <property type="entry name" value="EmrE-like"/>
</dbReference>
<evidence type="ECO:0000256" key="4">
    <source>
        <dbReference type="ARBA" id="ARBA00022989"/>
    </source>
</evidence>
<sequence>MTLPAPFPRRFAIGLLLLISCTFAANHVAARLAFDHGTGLLLAVLCRSGATALVLAALVAWKRPALAMAPGALRWQLLLGALVATQSLCLYSAVARIPVALALLVSNVCPVLLALLTWALGGPRPTRRAAVVMAVALCGLLLALDIPGRVARLGQDGSGDWMAGIAFAFTAACVFAVALWVTDHKLKALPGMWRSLMTVGTVFALMVAAGVSGLVPGGMQWPGATPGWWGLAALVVLYGTAFTAMFVSLPRMDMARNAPVMNIEPVATLLLGWWVLEQTLQPLQLVGGAVVLAGIVLLSRKG</sequence>
<feature type="transmembrane region" description="Helical" evidence="6">
    <location>
        <begin position="73"/>
        <end position="93"/>
    </location>
</feature>
<reference evidence="8 9" key="1">
    <citation type="submission" date="2018-06" db="EMBL/GenBank/DDBJ databases">
        <title>Genomic Encyclopedia of Archaeal and Bacterial Type Strains, Phase II (KMG-II): from individual species to whole genera.</title>
        <authorList>
            <person name="Goeker M."/>
        </authorList>
    </citation>
    <scope>NUCLEOTIDE SEQUENCE [LARGE SCALE GENOMIC DNA]</scope>
    <source>
        <strain evidence="8 9">CFPB 3232</strain>
    </source>
</reference>
<dbReference type="Gene3D" id="1.10.3730.20">
    <property type="match status" value="1"/>
</dbReference>
<evidence type="ECO:0000313" key="9">
    <source>
        <dbReference type="Proteomes" id="UP000248856"/>
    </source>
</evidence>
<dbReference type="OrthoDB" id="8682842at2"/>
<name>A0A328YTH5_9BURK</name>
<evidence type="ECO:0000256" key="5">
    <source>
        <dbReference type="ARBA" id="ARBA00023136"/>
    </source>
</evidence>
<dbReference type="Proteomes" id="UP000248856">
    <property type="component" value="Unassembled WGS sequence"/>
</dbReference>